<reference evidence="9 10" key="1">
    <citation type="submission" date="2022-02" db="EMBL/GenBank/DDBJ databases">
        <title>The genome sequence of Shewanella sp. 3B26.</title>
        <authorList>
            <person name="Du J."/>
        </authorList>
    </citation>
    <scope>NUCLEOTIDE SEQUENCE [LARGE SCALE GENOMIC DNA]</scope>
    <source>
        <strain evidence="9 10">3B26</strain>
    </source>
</reference>
<dbReference type="PANTHER" id="PTHR38038">
    <property type="entry name" value="PENICILLIN-BINDING PROTEIN ACTIVATOR LPOA"/>
    <property type="match status" value="1"/>
</dbReference>
<dbReference type="GO" id="GO:0008360">
    <property type="term" value="P:regulation of cell shape"/>
    <property type="evidence" value="ECO:0007669"/>
    <property type="project" value="UniProtKB-KW"/>
</dbReference>
<keyword evidence="4" id="KW-0472">Membrane</keyword>
<dbReference type="RefSeq" id="WP_240591540.1">
    <property type="nucleotide sequence ID" value="NZ_JAKUDL010000004.1"/>
</dbReference>
<dbReference type="SUPFAM" id="SSF53822">
    <property type="entry name" value="Periplasmic binding protein-like I"/>
    <property type="match status" value="1"/>
</dbReference>
<dbReference type="CDD" id="cd06339">
    <property type="entry name" value="PBP1_YraM_LppC_lipoprotein-like"/>
    <property type="match status" value="1"/>
</dbReference>
<keyword evidence="10" id="KW-1185">Reference proteome</keyword>
<evidence type="ECO:0000313" key="9">
    <source>
        <dbReference type="EMBL" id="MCH4295319.1"/>
    </source>
</evidence>
<dbReference type="AlphaFoldDB" id="A0AAJ1BK98"/>
<dbReference type="Proteomes" id="UP001297581">
    <property type="component" value="Unassembled WGS sequence"/>
</dbReference>
<evidence type="ECO:0000256" key="8">
    <source>
        <dbReference type="SAM" id="SignalP"/>
    </source>
</evidence>
<evidence type="ECO:0000256" key="1">
    <source>
        <dbReference type="ARBA" id="ARBA00022729"/>
    </source>
</evidence>
<gene>
    <name evidence="9" type="ORF">MJ923_13490</name>
</gene>
<protein>
    <submittedName>
        <fullName evidence="9">Penicillin-binding protein activator</fullName>
    </submittedName>
</protein>
<dbReference type="Gene3D" id="1.25.40.10">
    <property type="entry name" value="Tetratricopeptide repeat domain"/>
    <property type="match status" value="1"/>
</dbReference>
<dbReference type="InterPro" id="IPR028082">
    <property type="entry name" value="Peripla_BP_I"/>
</dbReference>
<comment type="caution">
    <text evidence="9">The sequence shown here is derived from an EMBL/GenBank/DDBJ whole genome shotgun (WGS) entry which is preliminary data.</text>
</comment>
<keyword evidence="2" id="KW-0133">Cell shape</keyword>
<proteinExistence type="predicted"/>
<keyword evidence="5" id="KW-0564">Palmitate</keyword>
<feature type="chain" id="PRO_5042620132" evidence="8">
    <location>
        <begin position="22"/>
        <end position="610"/>
    </location>
</feature>
<accession>A0AAJ1BK98</accession>
<organism evidence="9 10">
    <name type="scientific">Shewanella zhuhaiensis</name>
    <dbReference type="NCBI Taxonomy" id="2919576"/>
    <lineage>
        <taxon>Bacteria</taxon>
        <taxon>Pseudomonadati</taxon>
        <taxon>Pseudomonadota</taxon>
        <taxon>Gammaproteobacteria</taxon>
        <taxon>Alteromonadales</taxon>
        <taxon>Shewanellaceae</taxon>
        <taxon>Shewanella</taxon>
    </lineage>
</organism>
<evidence type="ECO:0000256" key="2">
    <source>
        <dbReference type="ARBA" id="ARBA00022960"/>
    </source>
</evidence>
<evidence type="ECO:0000256" key="7">
    <source>
        <dbReference type="ARBA" id="ARBA00023288"/>
    </source>
</evidence>
<dbReference type="Gene3D" id="3.40.50.2300">
    <property type="match status" value="2"/>
</dbReference>
<dbReference type="Gene3D" id="1.25.40.650">
    <property type="match status" value="1"/>
</dbReference>
<sequence length="610" mass="68091">MLKSRNQLKLAGVALFLSLLAGCGSTPRTDVSQPQGSVSLVKAELSSTQYLALAESTRDNQSRSRYQLLAAHAMLNEGNPQGAAQLLGSIKAGLAQDTEIQAEFKYLTARALEQNGELAAALKALNYPSHWKLPDWQWVSYHQLRSQLFRAQKQPMEEVRELAELGKYLSPAEAAEVNDRLWKTLAPMHEETIEAFMQDARSPLYKGWLQLAFIAKHYAIDPQTLVRYLGDWQRENPFHPAAARLPTDLDRALNAKPYNTGNVAVLLPLSGNAAAAGYAIKQGILAGYLAADDQQRTVNFYDSAANPVAAYQQALAEGANFIIGPLLPAAIEAIEAMPKTPEQQLVPRLYLNQLGQFSADIDKFFFSLSPSEEASDAAERLYRDGVEKPLLLASADATGRRMAEAFNQTWQQQTQDPAEVHYFEQGNEMKLTVQRALGVLDSQARIARMKEIMGRKLEAEFRSREDIDAIYMIASPKEIQLLKPFIDVSFSVFADPVPMYTSSRARPQDNSHQVPQEFNNVMVSDIPWLMQISDEARDVNALWPSWNNGQKRLFIMGWDALDLVDKLAQMRAFPGYQFQGRGGVLSVTHEGVIKRQLSWGKIQRGVLRPL</sequence>
<keyword evidence="1 8" id="KW-0732">Signal</keyword>
<evidence type="ECO:0000313" key="10">
    <source>
        <dbReference type="Proteomes" id="UP001297581"/>
    </source>
</evidence>
<evidence type="ECO:0000256" key="4">
    <source>
        <dbReference type="ARBA" id="ARBA00023136"/>
    </source>
</evidence>
<dbReference type="InterPro" id="IPR011990">
    <property type="entry name" value="TPR-like_helical_dom_sf"/>
</dbReference>
<dbReference type="Pfam" id="PF04348">
    <property type="entry name" value="LppC"/>
    <property type="match status" value="1"/>
</dbReference>
<evidence type="ECO:0000256" key="6">
    <source>
        <dbReference type="ARBA" id="ARBA00023237"/>
    </source>
</evidence>
<dbReference type="GO" id="GO:0031241">
    <property type="term" value="C:periplasmic side of cell outer membrane"/>
    <property type="evidence" value="ECO:0007669"/>
    <property type="project" value="TreeGrafter"/>
</dbReference>
<dbReference type="GO" id="GO:0030234">
    <property type="term" value="F:enzyme regulator activity"/>
    <property type="evidence" value="ECO:0007669"/>
    <property type="project" value="TreeGrafter"/>
</dbReference>
<dbReference type="InterPro" id="IPR007443">
    <property type="entry name" value="LpoA"/>
</dbReference>
<name>A0AAJ1BK98_9GAMM</name>
<keyword evidence="6" id="KW-0998">Cell outer membrane</keyword>
<keyword evidence="3" id="KW-0573">Peptidoglycan synthesis</keyword>
<dbReference type="EMBL" id="JAKUDL010000004">
    <property type="protein sequence ID" value="MCH4295319.1"/>
    <property type="molecule type" value="Genomic_DNA"/>
</dbReference>
<evidence type="ECO:0000256" key="3">
    <source>
        <dbReference type="ARBA" id="ARBA00022984"/>
    </source>
</evidence>
<keyword evidence="7" id="KW-0449">Lipoprotein</keyword>
<dbReference type="GO" id="GO:0009252">
    <property type="term" value="P:peptidoglycan biosynthetic process"/>
    <property type="evidence" value="ECO:0007669"/>
    <property type="project" value="UniProtKB-KW"/>
</dbReference>
<feature type="signal peptide" evidence="8">
    <location>
        <begin position="1"/>
        <end position="21"/>
    </location>
</feature>
<dbReference type="PROSITE" id="PS51257">
    <property type="entry name" value="PROKAR_LIPOPROTEIN"/>
    <property type="match status" value="1"/>
</dbReference>
<dbReference type="PANTHER" id="PTHR38038:SF1">
    <property type="entry name" value="PENICILLIN-BINDING PROTEIN ACTIVATOR LPOA"/>
    <property type="match status" value="1"/>
</dbReference>
<evidence type="ECO:0000256" key="5">
    <source>
        <dbReference type="ARBA" id="ARBA00023139"/>
    </source>
</evidence>